<dbReference type="InterPro" id="IPR058058">
    <property type="entry name" value="CBU_0592-like"/>
</dbReference>
<proteinExistence type="predicted"/>
<evidence type="ECO:0000313" key="4">
    <source>
        <dbReference type="Proteomes" id="UP000234560"/>
    </source>
</evidence>
<feature type="transmembrane region" description="Helical" evidence="1">
    <location>
        <begin position="6"/>
        <end position="25"/>
    </location>
</feature>
<name>A0AAF1BRC4_9CORY</name>
<dbReference type="Proteomes" id="UP000234560">
    <property type="component" value="Chromosome"/>
</dbReference>
<reference evidence="3" key="2">
    <citation type="submission" date="2023-10" db="EMBL/GenBank/DDBJ databases">
        <authorList>
            <person name="Choi B."/>
        </authorList>
    </citation>
    <scope>NUCLEOTIDE SEQUENCE</scope>
    <source>
        <strain evidence="3">UMB0763</strain>
    </source>
</reference>
<feature type="domain" description="CBU-0592-like" evidence="2">
    <location>
        <begin position="5"/>
        <end position="77"/>
    </location>
</feature>
<protein>
    <submittedName>
        <fullName evidence="3">Transporter</fullName>
    </submittedName>
</protein>
<sequence length="88" mass="9676">MPAAAIISLIGSAFFILAFSALNFGLVTVDNYAYQIANTAGAACFTYTAIQPFNPGLFITEFLWFVFGLYGIYKIVMISRKKRSTTQS</sequence>
<dbReference type="RefSeq" id="WP_101678018.1">
    <property type="nucleotide sequence ID" value="NZ_CAMIHY010000010.1"/>
</dbReference>
<feature type="transmembrane region" description="Helical" evidence="1">
    <location>
        <begin position="56"/>
        <end position="73"/>
    </location>
</feature>
<accession>A0AAF1BRC4</accession>
<gene>
    <name evidence="3" type="ORF">CYJ47_07370</name>
</gene>
<dbReference type="KEGG" id="cpyr:CYJ47_07370"/>
<dbReference type="Pfam" id="PF26604">
    <property type="entry name" value="CBU_0592"/>
    <property type="match status" value="1"/>
</dbReference>
<evidence type="ECO:0000256" key="1">
    <source>
        <dbReference type="SAM" id="Phobius"/>
    </source>
</evidence>
<dbReference type="NCBIfam" id="NF047864">
    <property type="entry name" value="CBU_0592_membra"/>
    <property type="match status" value="1"/>
</dbReference>
<keyword evidence="1" id="KW-0812">Transmembrane</keyword>
<keyword evidence="1" id="KW-1133">Transmembrane helix</keyword>
<dbReference type="AlphaFoldDB" id="A0AAF1BRC4"/>
<evidence type="ECO:0000259" key="2">
    <source>
        <dbReference type="Pfam" id="PF26604"/>
    </source>
</evidence>
<reference evidence="3" key="1">
    <citation type="submission" date="2017-12" db="EMBL/GenBank/DDBJ databases">
        <authorList>
            <person name="Thomas-White K."/>
            <person name="Wolfe A.J."/>
        </authorList>
    </citation>
    <scope>NUCLEOTIDE SEQUENCE</scope>
    <source>
        <strain evidence="3">UMB0763</strain>
    </source>
</reference>
<evidence type="ECO:0000313" key="3">
    <source>
        <dbReference type="EMBL" id="WOT01114.1"/>
    </source>
</evidence>
<keyword evidence="1" id="KW-0472">Membrane</keyword>
<dbReference type="EMBL" id="CP136958">
    <property type="protein sequence ID" value="WOT01114.1"/>
    <property type="molecule type" value="Genomic_DNA"/>
</dbReference>
<organism evidence="3 4">
    <name type="scientific">Corynebacterium pyruviciproducens</name>
    <dbReference type="NCBI Taxonomy" id="598660"/>
    <lineage>
        <taxon>Bacteria</taxon>
        <taxon>Bacillati</taxon>
        <taxon>Actinomycetota</taxon>
        <taxon>Actinomycetes</taxon>
        <taxon>Mycobacteriales</taxon>
        <taxon>Corynebacteriaceae</taxon>
        <taxon>Corynebacterium</taxon>
    </lineage>
</organism>